<proteinExistence type="predicted"/>
<name>A0ABT4IDL9_9EURY</name>
<dbReference type="RefSeq" id="WP_268924057.1">
    <property type="nucleotide sequence ID" value="NZ_JAPTGB010000002.1"/>
</dbReference>
<accession>A0ABT4IDL9</accession>
<organism evidence="3 4">
    <name type="scientific">Methanocorpusculum petauri</name>
    <dbReference type="NCBI Taxonomy" id="3002863"/>
    <lineage>
        <taxon>Archaea</taxon>
        <taxon>Methanobacteriati</taxon>
        <taxon>Methanobacteriota</taxon>
        <taxon>Stenosarchaea group</taxon>
        <taxon>Methanomicrobia</taxon>
        <taxon>Methanomicrobiales</taxon>
        <taxon>Methanocorpusculaceae</taxon>
        <taxon>Methanocorpusculum</taxon>
    </lineage>
</organism>
<feature type="region of interest" description="Disordered" evidence="1">
    <location>
        <begin position="790"/>
        <end position="822"/>
    </location>
</feature>
<sequence length="857" mass="92176">MNPKKILIISLLAILLCSILTGWAAARYTTPEGMNAGISPGNTIYIGEGNLNFSALGTAGKTITGIVRFDGDTPQNKISIANNIGSVPGNTPTGYYCVEYDNTPMKSTPSVWVDQFLPGTISVIAADNPSGTPLTGTNIPKDLGVIFYMTGQGIKYSELVNWYDYEISMPSGLKRSSVKNLNGAMVSLNSHADPSQKYQDLAFRFSDQEFVPIINPGEELSGVSVTFKITNMGNLNGQYSPRPVVLTSVKPAISLDTSKIETDKVVTVTLSGTAATEYPLVITPAGDNRPYFVDDGKITMINNQSITVTTDDSGKYVVSIRIPDNVITGEYTVSTIYSVSAPFTVAKPPVVTLYFDEPSADVLAGKFAVGDQIYLTGRVSGIDICPVYLYITGPNLPANGVSLESPAQEVVDGDPSTFTVTTYSSNLGYWAYYWQTRGFEPGSYTIHANLNPIGQKESGKPGGAGTGIDGDVALSWDYTISEQSIQVKSSDKTGGYFAKGDILYSWWIARGSPGVGAGHPGGEVRWYMFGTNFRYADREANFPLYGGGTTDSSGSSSSSSSDNSRIGKEAPWGEYGFTYNRTFTYGLSPGTYYLVYQHPGPNNIFDIYADGSALNGGTLTTVSTTYGSSSDFTYMQGKAAADALTKMFEDPKSDDLYVMTQFIVEDPWITFDALGTVAVGDKLKISGKTNLATFDKTADKTETKDTLWLTISRMDMNTVADTSTAMKIPVDTTTPSSPIPFRGYRTFSYDEIDTSSWYPGTYEVTITCKDVNFKQSYSFELLTPDAKASATTAVPTRDPALSDDPYATTPATPLKTPTPTSAAWTPVPTLTTAPGFGVGIAILGLVLSTIAIRVRRR</sequence>
<reference evidence="3" key="1">
    <citation type="submission" date="2022-12" db="EMBL/GenBank/DDBJ databases">
        <title>Isolation and characterisation of novel Methanocorpusculum spp. from native Australian herbivores indicates the genus is ancestrally host-associated.</title>
        <authorList>
            <person name="Volmer J.G."/>
            <person name="Soo R.M."/>
            <person name="Evans P.N."/>
            <person name="Hoedt E.C."/>
            <person name="Astorga Alsina A.L."/>
            <person name="Woodcroft B.J."/>
            <person name="Tyson G.W."/>
            <person name="Hugenholtz P."/>
            <person name="Morrison M."/>
        </authorList>
    </citation>
    <scope>NUCLEOTIDE SEQUENCE</scope>
    <source>
        <strain evidence="3">MG</strain>
    </source>
</reference>
<evidence type="ECO:0008006" key="5">
    <source>
        <dbReference type="Google" id="ProtNLM"/>
    </source>
</evidence>
<keyword evidence="4" id="KW-1185">Reference proteome</keyword>
<dbReference type="EMBL" id="JAPTGB010000002">
    <property type="protein sequence ID" value="MCZ0859838.1"/>
    <property type="molecule type" value="Genomic_DNA"/>
</dbReference>
<evidence type="ECO:0000256" key="2">
    <source>
        <dbReference type="SAM" id="Phobius"/>
    </source>
</evidence>
<feature type="region of interest" description="Disordered" evidence="1">
    <location>
        <begin position="546"/>
        <end position="565"/>
    </location>
</feature>
<protein>
    <recommendedName>
        <fullName evidence="5">DUF3821 domain-containing protein</fullName>
    </recommendedName>
</protein>
<feature type="compositionally biased region" description="Low complexity" evidence="1">
    <location>
        <begin position="807"/>
        <end position="822"/>
    </location>
</feature>
<evidence type="ECO:0000256" key="1">
    <source>
        <dbReference type="SAM" id="MobiDB-lite"/>
    </source>
</evidence>
<feature type="transmembrane region" description="Helical" evidence="2">
    <location>
        <begin position="835"/>
        <end position="854"/>
    </location>
</feature>
<comment type="caution">
    <text evidence="3">The sequence shown here is derived from an EMBL/GenBank/DDBJ whole genome shotgun (WGS) entry which is preliminary data.</text>
</comment>
<evidence type="ECO:0000313" key="3">
    <source>
        <dbReference type="EMBL" id="MCZ0859838.1"/>
    </source>
</evidence>
<gene>
    <name evidence="3" type="ORF">O0S10_01185</name>
</gene>
<dbReference type="Proteomes" id="UP001141422">
    <property type="component" value="Unassembled WGS sequence"/>
</dbReference>
<evidence type="ECO:0000313" key="4">
    <source>
        <dbReference type="Proteomes" id="UP001141422"/>
    </source>
</evidence>
<feature type="compositionally biased region" description="Low complexity" evidence="1">
    <location>
        <begin position="550"/>
        <end position="562"/>
    </location>
</feature>
<keyword evidence="2" id="KW-0472">Membrane</keyword>
<keyword evidence="2" id="KW-0812">Transmembrane</keyword>
<keyword evidence="2" id="KW-1133">Transmembrane helix</keyword>